<organism evidence="1">
    <name type="scientific">Anguilla anguilla</name>
    <name type="common">European freshwater eel</name>
    <name type="synonym">Muraena anguilla</name>
    <dbReference type="NCBI Taxonomy" id="7936"/>
    <lineage>
        <taxon>Eukaryota</taxon>
        <taxon>Metazoa</taxon>
        <taxon>Chordata</taxon>
        <taxon>Craniata</taxon>
        <taxon>Vertebrata</taxon>
        <taxon>Euteleostomi</taxon>
        <taxon>Actinopterygii</taxon>
        <taxon>Neopterygii</taxon>
        <taxon>Teleostei</taxon>
        <taxon>Anguilliformes</taxon>
        <taxon>Anguillidae</taxon>
        <taxon>Anguilla</taxon>
    </lineage>
</organism>
<name>A0A0E9U0Z9_ANGAN</name>
<proteinExistence type="predicted"/>
<reference evidence="1" key="1">
    <citation type="submission" date="2014-11" db="EMBL/GenBank/DDBJ databases">
        <authorList>
            <person name="Amaro Gonzalez C."/>
        </authorList>
    </citation>
    <scope>NUCLEOTIDE SEQUENCE</scope>
</reference>
<dbReference type="AlphaFoldDB" id="A0A0E9U0Z9"/>
<sequence length="24" mass="2759">MTHNLVPNTVGSQIRTVFFDRLVN</sequence>
<dbReference type="EMBL" id="GBXM01049909">
    <property type="protein sequence ID" value="JAH58668.1"/>
    <property type="molecule type" value="Transcribed_RNA"/>
</dbReference>
<protein>
    <submittedName>
        <fullName evidence="1">Uncharacterized protein</fullName>
    </submittedName>
</protein>
<reference evidence="1" key="2">
    <citation type="journal article" date="2015" name="Fish Shellfish Immunol.">
        <title>Early steps in the European eel (Anguilla anguilla)-Vibrio vulnificus interaction in the gills: Role of the RtxA13 toxin.</title>
        <authorList>
            <person name="Callol A."/>
            <person name="Pajuelo D."/>
            <person name="Ebbesson L."/>
            <person name="Teles M."/>
            <person name="MacKenzie S."/>
            <person name="Amaro C."/>
        </authorList>
    </citation>
    <scope>NUCLEOTIDE SEQUENCE</scope>
</reference>
<accession>A0A0E9U0Z9</accession>
<evidence type="ECO:0000313" key="1">
    <source>
        <dbReference type="EMBL" id="JAH58668.1"/>
    </source>
</evidence>